<evidence type="ECO:0000256" key="1">
    <source>
        <dbReference type="ARBA" id="ARBA00005857"/>
    </source>
</evidence>
<evidence type="ECO:0000256" key="3">
    <source>
        <dbReference type="ARBA" id="ARBA00022737"/>
    </source>
</evidence>
<dbReference type="Gene3D" id="1.25.40.10">
    <property type="entry name" value="Tetratricopeptide repeat domain"/>
    <property type="match status" value="1"/>
</dbReference>
<proteinExistence type="inferred from homology"/>
<dbReference type="InterPro" id="IPR011990">
    <property type="entry name" value="TPR-like_helical_dom_sf"/>
</dbReference>
<keyword evidence="4" id="KW-0802">TPR repeat</keyword>
<organism evidence="5">
    <name type="scientific">Chromera velia CCMP2878</name>
    <dbReference type="NCBI Taxonomy" id="1169474"/>
    <lineage>
        <taxon>Eukaryota</taxon>
        <taxon>Sar</taxon>
        <taxon>Alveolata</taxon>
        <taxon>Colpodellida</taxon>
        <taxon>Chromeraceae</taxon>
        <taxon>Chromera</taxon>
    </lineage>
</organism>
<dbReference type="EMBL" id="CDMZ01003477">
    <property type="protein sequence ID" value="CEM46519.1"/>
    <property type="molecule type" value="Genomic_DNA"/>
</dbReference>
<keyword evidence="3" id="KW-0677">Repeat</keyword>
<name>A0A0G4HQC1_9ALVE</name>
<protein>
    <recommendedName>
        <fullName evidence="2">Tetratricopeptide repeat protein 38</fullName>
    </recommendedName>
</protein>
<dbReference type="SUPFAM" id="SSF48452">
    <property type="entry name" value="TPR-like"/>
    <property type="match status" value="1"/>
</dbReference>
<dbReference type="PANTHER" id="PTHR16263:SF4">
    <property type="entry name" value="TETRATRICOPEPTIDE REPEAT PROTEIN 38"/>
    <property type="match status" value="1"/>
</dbReference>
<evidence type="ECO:0000256" key="4">
    <source>
        <dbReference type="ARBA" id="ARBA00022803"/>
    </source>
</evidence>
<reference evidence="5" key="1">
    <citation type="submission" date="2014-11" db="EMBL/GenBank/DDBJ databases">
        <authorList>
            <person name="Otto D Thomas"/>
            <person name="Naeem Raeece"/>
        </authorList>
    </citation>
    <scope>NUCLEOTIDE SEQUENCE</scope>
</reference>
<gene>
    <name evidence="5" type="ORF">Cvel_7937</name>
</gene>
<comment type="similarity">
    <text evidence="1">Belongs to the TTC38 family.</text>
</comment>
<accession>A0A0G4HQC1</accession>
<dbReference type="VEuPathDB" id="CryptoDB:Cvel_7937"/>
<dbReference type="InterPro" id="IPR033891">
    <property type="entry name" value="TTC38"/>
</dbReference>
<dbReference type="PANTHER" id="PTHR16263">
    <property type="entry name" value="TETRATRICOPEPTIDE REPEAT PROTEIN 38"/>
    <property type="match status" value="1"/>
</dbReference>
<evidence type="ECO:0000256" key="2">
    <source>
        <dbReference type="ARBA" id="ARBA00019992"/>
    </source>
</evidence>
<dbReference type="AlphaFoldDB" id="A0A0G4HQC1"/>
<evidence type="ECO:0000313" key="5">
    <source>
        <dbReference type="EMBL" id="CEM46519.1"/>
    </source>
</evidence>
<sequence length="594" mass="65485">MSSVSLDCFGCPVDTASSSCLEKVNGYMDCVLGYGKNWGDGAKASEADPDSQMAFALSVDFQLCSYRFGDVVSSLSSKPSELLPSKDDVSVPSAREDQASLRARLYIEALRNWIPLGNPGGAAELYYQAVRIFPSDLFALKRAQLLYFVVGQPDRMLSVVESEDVRGIRSFHFDNKSPYFHGMRSFALEQNGRLDEALSAAETALAVKKDDLWAQHGLAHVTYFKGSLLEGLSRFVSFSDSWATGCSFMESHNWWHVAVFLLDMRRNRDALEVVRRKAWGIDKSNVQDQLGALGFLLKLEIRLRLEGEAGGEGMASVKELQREREVGSGVIKEILEDVLQSARSSGTLSLHAEPLFDCLAAMALSFTGCETELKSHLEGVRSVCGSVKKGVEERRRFAEVWEETVELCGRLWSEGPEVAVGLLRLEPGFCLLIGSYEQCDVLREAGILGILQRGKLGSSDTREIWAEAVRASGGGKGGGDEPHGTHLSMEMRRATFKDPLPLESFRSTCLRGVSESDSEKIMRFLQDRITEGERGPAVPNYFLLRAAVYLTPGDRRGDCVKVLAAFLDLCKEYGQAALPPQLQALKKQHLNGFS</sequence>